<feature type="chain" id="PRO_5011734239" description="Lipoprotein" evidence="1">
    <location>
        <begin position="24"/>
        <end position="148"/>
    </location>
</feature>
<dbReference type="PROSITE" id="PS51257">
    <property type="entry name" value="PROKAR_LIPOPROTEIN"/>
    <property type="match status" value="1"/>
</dbReference>
<dbReference type="AlphaFoldDB" id="A0A1I7ABN6"/>
<dbReference type="EMBL" id="FPBF01000002">
    <property type="protein sequence ID" value="SFT72323.1"/>
    <property type="molecule type" value="Genomic_DNA"/>
</dbReference>
<proteinExistence type="predicted"/>
<protein>
    <recommendedName>
        <fullName evidence="4">Lipoprotein</fullName>
    </recommendedName>
</protein>
<keyword evidence="3" id="KW-1185">Reference proteome</keyword>
<name>A0A1I7ABN6_9BACT</name>
<keyword evidence="1" id="KW-0732">Signal</keyword>
<accession>A0A1I7ABN6</accession>
<dbReference type="RefSeq" id="WP_091692355.1">
    <property type="nucleotide sequence ID" value="NZ_FPBF01000002.1"/>
</dbReference>
<reference evidence="3" key="1">
    <citation type="submission" date="2016-10" db="EMBL/GenBank/DDBJ databases">
        <authorList>
            <person name="Varghese N."/>
            <person name="Submissions S."/>
        </authorList>
    </citation>
    <scope>NUCLEOTIDE SEQUENCE [LARGE SCALE GENOMIC DNA]</scope>
    <source>
        <strain evidence="3">DSM 23445</strain>
    </source>
</reference>
<dbReference type="OrthoDB" id="1444507at2"/>
<feature type="signal peptide" evidence="1">
    <location>
        <begin position="1"/>
        <end position="23"/>
    </location>
</feature>
<dbReference type="Proteomes" id="UP000199673">
    <property type="component" value="Unassembled WGS sequence"/>
</dbReference>
<gene>
    <name evidence="2" type="ORF">SAMN04489724_1829</name>
</gene>
<evidence type="ECO:0000256" key="1">
    <source>
        <dbReference type="SAM" id="SignalP"/>
    </source>
</evidence>
<organism evidence="2 3">
    <name type="scientific">Algoriphagus locisalis</name>
    <dbReference type="NCBI Taxonomy" id="305507"/>
    <lineage>
        <taxon>Bacteria</taxon>
        <taxon>Pseudomonadati</taxon>
        <taxon>Bacteroidota</taxon>
        <taxon>Cytophagia</taxon>
        <taxon>Cytophagales</taxon>
        <taxon>Cyclobacteriaceae</taxon>
        <taxon>Algoriphagus</taxon>
    </lineage>
</organism>
<evidence type="ECO:0000313" key="3">
    <source>
        <dbReference type="Proteomes" id="UP000199673"/>
    </source>
</evidence>
<evidence type="ECO:0000313" key="2">
    <source>
        <dbReference type="EMBL" id="SFT72323.1"/>
    </source>
</evidence>
<evidence type="ECO:0008006" key="4">
    <source>
        <dbReference type="Google" id="ProtNLM"/>
    </source>
</evidence>
<sequence length="148" mass="15629">MKNSRLFLILFLAVSMIATSCSKEDDDPKVGDCGTVCAGTIASGESAGTVASSVVGKYTLTMQYAKANSPFPDGTVGEFEVYADNTLYVKIGDKCVTISNPAQSGSSEATFRDKCVFNLRFGVSEKNGGGLNEINIGSDTEFLGQFHP</sequence>